<evidence type="ECO:0000256" key="14">
    <source>
        <dbReference type="ARBA" id="ARBA00022692"/>
    </source>
</evidence>
<evidence type="ECO:0000256" key="33">
    <source>
        <dbReference type="RuleBase" id="RU363095"/>
    </source>
</evidence>
<organismHost>
    <name type="scientific">Homo sapiens</name>
    <name type="common">Human</name>
    <dbReference type="NCBI Taxonomy" id="9606"/>
</organismHost>
<comment type="domain">
    <text evidence="32 33">The 17 amino acids long immunosuppressive region is present in many retroviral envelope proteins. Synthetic peptides derived from this relatively conserved sequence inhibit immune function in vitro and in vivo.</text>
</comment>
<feature type="region of interest" description="Immunosuppression" evidence="32">
    <location>
        <begin position="570"/>
        <end position="588"/>
    </location>
</feature>
<feature type="region of interest" description="MPER; binding to GalCer" evidence="32">
    <location>
        <begin position="658"/>
        <end position="679"/>
    </location>
</feature>
<comment type="PTM">
    <text evidence="32">Palmitoylation of the transmembrane protein and of Env polyprotein (prior to its proteolytic cleavage) is essential for their association with host cell membrane lipid rafts. Palmitoylation is therefore required for envelope trafficking to classical lipid rafts, but not for viral replication.</text>
</comment>
<sequence length="859" mass="97301">MRAMGIQMNCPQWWIWGILGFWMLCNVMGNLWVTVYYGVPVWKEAKPIPTLFCASDAKAYKTEVHNVWATHACVPTDPNPHELVLGNVTENFNMWKNDMVEQMHQDIISLWDQSLKPCVKLTPLCVTLNCTNANATHNGTIKDGAQGRIKNCTFNMTTELRDKRKAVHALFYRIDLVPLGKSNNSSNYSDYRLINCNTSAITQACPKVSFEPIPIHYCAPAGYAILKCNNETFNGTGPCTNVSTVQCTHGTRPVVSTQLLLNGSLAKGEIKIRSKNLTDNAKIIIVHLNESVQINCTRPNNNTRTSIRIGPGQAFYATGEIIGDIRQAYCNISGEKWNETLKRVKEKLEEHFPNKTIQFANSSGGDLEITTHSFNCRGEFFYCNTSILFNTTYLVNNNLTEKNSTIMLPCRIKQIINMWQEVGRAMYAPPIAGLIQCNSSITGLLLTRDGGVRSDTNETETETFRPAGGDMRDNWRSELYKYKVVEIQPLGIAPTKAKRRVVEREKRAAGLGALFLGFLGAAGSTMGAASITLTVQARQLLSGIVQQQNNLLRAIEAQQHMLQLTVWGIKQLQARILAIERYLQDQQLLGMWGCSGKSICTTAVPWNSSWSNKSQEDIWNRTTWMQWEKEISNYTQTIYWLLEDSQNQQEKNEQELLALDKWQNLWNWFDISKWLWYIRIFIMIVGGLIGLRIIFAVLSIVNRVRQGYSPLSFQTLNPNPGGPDRLERIEEEGGEQDRDRSIRLVSGFLALAWDDLRSLCLFSYRRLRDLILIAARAVELLGRSSLRGLQRGWETLKYLGSLVQYWGLELKKSAISLLDTTAIAVAEGTDRILELLQRIGRAIYNIPRRIRQGFEAALQ</sequence>
<feature type="domain" description="Human immunodeficiency virus 1 envelope glycoprotein Gp120" evidence="34">
    <location>
        <begin position="134"/>
        <end position="507"/>
    </location>
</feature>
<keyword evidence="17 32" id="KW-1161">Viral attachment to host cell</keyword>
<evidence type="ECO:0000256" key="15">
    <source>
        <dbReference type="ARBA" id="ARBA00022703"/>
    </source>
</evidence>
<comment type="PTM">
    <text evidence="32">Highly glycosylated by host. The high number of glycan on the protein is reffered to as 'glycan shield' because it contributes to hide protein sequence from adaptive immune system.</text>
</comment>
<dbReference type="Pfam" id="PF00516">
    <property type="entry name" value="GP120"/>
    <property type="match status" value="1"/>
</dbReference>
<dbReference type="GO" id="GO:0016020">
    <property type="term" value="C:membrane"/>
    <property type="evidence" value="ECO:0007669"/>
    <property type="project" value="UniProtKB-UniRule"/>
</dbReference>
<dbReference type="HAMAP" id="MF_04083">
    <property type="entry name" value="HIV_ENV"/>
    <property type="match status" value="1"/>
</dbReference>
<evidence type="ECO:0000259" key="35">
    <source>
        <dbReference type="Pfam" id="PF00517"/>
    </source>
</evidence>
<keyword evidence="21 32" id="KW-1164">Virus endocytosis by host</keyword>
<dbReference type="GO" id="GO:1903908">
    <property type="term" value="P:positive regulation of plasma membrane raft polarization"/>
    <property type="evidence" value="ECO:0007669"/>
    <property type="project" value="UniProtKB-UniRule"/>
</dbReference>
<evidence type="ECO:0000256" key="28">
    <source>
        <dbReference type="ARBA" id="ARBA00023180"/>
    </source>
</evidence>
<keyword evidence="27 32" id="KW-1015">Disulfide bond</keyword>
<dbReference type="SUPFAM" id="SSF58069">
    <property type="entry name" value="Virus ectodomain"/>
    <property type="match status" value="1"/>
</dbReference>
<feature type="chain" id="PRO_5023253687" description="Envelope glycoprotein gp160" evidence="32">
    <location>
        <begin position="30"/>
        <end position="859"/>
    </location>
</feature>
<evidence type="ECO:0000256" key="23">
    <source>
        <dbReference type="ARBA" id="ARBA00023046"/>
    </source>
</evidence>
<feature type="lipid moiety-binding region" description="S-palmitoyl cysteine; by host" evidence="32">
    <location>
        <position position="760"/>
    </location>
</feature>
<gene>
    <name evidence="32 36" type="primary">env</name>
</gene>
<dbReference type="InterPro" id="IPR036377">
    <property type="entry name" value="Gp120_core_sf"/>
</dbReference>
<dbReference type="FunFam" id="2.170.40.20:FF:000004">
    <property type="entry name" value="Envelope glycoprotein gp160"/>
    <property type="match status" value="1"/>
</dbReference>
<comment type="function">
    <text evidence="32">Transmembrane protein gp41: Acts as a class I viral fusion protein. Under the current model, the protein has at least 3 conformational states: pre-fusion native state, pre-hairpin intermediate state, and post-fusion hairpin state. During fusion of viral and target intracellular membranes, the coiled coil regions (heptad repeats) assume a trimer-of-hairpins structure, positioning the fusion peptide in close proximity to the C-terminal region of the ectodomain. The formation of this structure appears to drive apposition and subsequent fusion of viral and target cell membranes. Complete fusion occurs in host cell endosomes and is dynamin-dependent, however some lipid transfer might occur at the plasma membrane. The virus undergoes clathrin-dependent internalization long before endosomal fusion, thus minimizing the surface exposure of conserved viral epitopes during fusion and reducing the efficacy of inhibitors targeting these epitopes. Membranes fusion leads to delivery of the nucleocapsid into the cytoplasm.</text>
</comment>
<keyword evidence="7 32" id="KW-1168">Fusion of virus membrane with host membrane</keyword>
<evidence type="ECO:0000256" key="7">
    <source>
        <dbReference type="ARBA" id="ARBA00022506"/>
    </source>
</evidence>
<feature type="topological domain" description="Cytoplasmic" evidence="32">
    <location>
        <begin position="702"/>
        <end position="859"/>
    </location>
</feature>
<keyword evidence="15 32" id="KW-0053">Apoptosis</keyword>
<evidence type="ECO:0000256" key="4">
    <source>
        <dbReference type="ARBA" id="ARBA00004563"/>
    </source>
</evidence>
<evidence type="ECO:0000256" key="16">
    <source>
        <dbReference type="ARBA" id="ARBA00022729"/>
    </source>
</evidence>
<evidence type="ECO:0000256" key="11">
    <source>
        <dbReference type="ARBA" id="ARBA00022581"/>
    </source>
</evidence>
<evidence type="ECO:0000256" key="26">
    <source>
        <dbReference type="ARBA" id="ARBA00023139"/>
    </source>
</evidence>
<dbReference type="FunFam" id="1.20.5.490:FF:000001">
    <property type="entry name" value="Envelope glycoprotein gp160"/>
    <property type="match status" value="1"/>
</dbReference>
<evidence type="ECO:0000256" key="22">
    <source>
        <dbReference type="ARBA" id="ARBA00022989"/>
    </source>
</evidence>
<dbReference type="Gene3D" id="2.170.40.20">
    <property type="entry name" value="Human immunodeficiency virus 1, Gp160, envelope glycoprotein"/>
    <property type="match status" value="2"/>
</dbReference>
<feature type="short sequence motif" description="YXXL motif; contains endocytosis signal" evidence="32">
    <location>
        <begin position="708"/>
        <end position="711"/>
    </location>
</feature>
<keyword evidence="8 32" id="KW-1170">Fusion of virus membrane with host endosomal membrane</keyword>
<comment type="subunit">
    <text evidence="32">The mature envelope protein (Env) consists of a homotrimer of non-covalently associated gp120-gp41 heterodimers. The resulting complex protrudes from the virus surface as a spike. There seems to be as few as 10 spikes on the average virion. Surface protein gp120 interacts with host CD4, CCR5 and CXCR4. Gp120 also interacts with the C-type lectins CD209/DC-SIGN and CLEC4M/DC-SIGNR (collectively referred to as DC-SIGN(R)). Gp120 and gp41 interact with GalCer. Gp120 interacts with host ITGA4/ITGB7 complex; on CD4+ T-cells, this interaction results in rapid activation of integrin ITGAL/LFA-1, which facilitates efficient cell-to-cell spreading of HIV-1. Gp120 interacts with cell-associated heparan sulfate; this interaction increases virus infectivity on permissive cells and may be involved in infection of CD4- cells.</text>
</comment>
<dbReference type="Gene3D" id="1.10.287.210">
    <property type="match status" value="1"/>
</dbReference>
<protein>
    <recommendedName>
        <fullName evidence="32">Envelope glycoprotein gp160</fullName>
    </recommendedName>
    <alternativeName>
        <fullName evidence="32">Env polyprotein</fullName>
    </alternativeName>
    <component>
        <recommendedName>
            <fullName evidence="32">Surface protein gp120</fullName>
            <shortName evidence="32">SU</shortName>
        </recommendedName>
        <alternativeName>
            <fullName evidence="32">Glycoprotein 120</fullName>
            <shortName evidence="32">gp120</shortName>
        </alternativeName>
    </component>
    <component>
        <recommendedName>
            <fullName evidence="32">Transmembrane protein gp41</fullName>
            <shortName evidence="32">TM</shortName>
        </recommendedName>
        <alternativeName>
            <fullName evidence="32">Glycoprotein 41</fullName>
            <shortName evidence="32">gp41</shortName>
        </alternativeName>
    </component>
</protein>
<evidence type="ECO:0000256" key="8">
    <source>
        <dbReference type="ARBA" id="ARBA00022510"/>
    </source>
</evidence>
<reference evidence="36" key="1">
    <citation type="journal article" date="1996" name="AIDS Res. Hum. Retroviruses">
        <title>env gene sequences of primary HIV type 1 isolates of subtypes B, C, D, E, and F obtained from the World Health Organization Network for HIV Isolation and Characterization.</title>
        <authorList>
            <person name="Penny M.A."/>
            <person name="Thomas S.J."/>
            <person name="Douglas N.W."/>
            <person name="Ranjbar S."/>
            <person name="Holmes H."/>
            <person name="Daniels R.S."/>
        </authorList>
    </citation>
    <scope>NUCLEOTIDE SEQUENCE</scope>
    <source>
        <strain evidence="36">BU/91/05</strain>
    </source>
</reference>
<evidence type="ECO:0000256" key="21">
    <source>
        <dbReference type="ARBA" id="ARBA00022890"/>
    </source>
</evidence>
<evidence type="ECO:0000256" key="20">
    <source>
        <dbReference type="ARBA" id="ARBA00022879"/>
    </source>
</evidence>
<feature type="disulfide bond" evidence="32">
    <location>
        <begin position="594"/>
        <end position="600"/>
    </location>
</feature>
<keyword evidence="18 32" id="KW-0946">Virion</keyword>
<dbReference type="GO" id="GO:0005198">
    <property type="term" value="F:structural molecule activity"/>
    <property type="evidence" value="ECO:0007669"/>
    <property type="project" value="UniProtKB-UniRule"/>
</dbReference>
<comment type="similarity">
    <text evidence="32">Belongs to the HIV-1 env protein family.</text>
</comment>
<feature type="chain" id="PRO_5023253688" description="Transmembrane protein gp41" evidence="32">
    <location>
        <begin position="508"/>
        <end position="859"/>
    </location>
</feature>
<evidence type="ECO:0000256" key="29">
    <source>
        <dbReference type="ARBA" id="ARBA00023280"/>
    </source>
</evidence>
<dbReference type="InterPro" id="IPR000777">
    <property type="entry name" value="HIV1_Gp120"/>
</dbReference>
<keyword evidence="16 32" id="KW-0732">Signal</keyword>
<dbReference type="InterPro" id="IPR000328">
    <property type="entry name" value="GP41-like"/>
</dbReference>
<keyword evidence="11 32" id="KW-0945">Host-virus interaction</keyword>
<evidence type="ECO:0000256" key="12">
    <source>
        <dbReference type="ARBA" id="ARBA00022595"/>
    </source>
</evidence>
<keyword evidence="13 32" id="KW-0165">Cleavage on pair of basic residues</keyword>
<keyword evidence="22 32" id="KW-1133">Transmembrane helix</keyword>
<feature type="coiled-coil region" evidence="32">
    <location>
        <begin position="629"/>
        <end position="663"/>
    </location>
</feature>
<keyword evidence="12 32" id="KW-1162">Viral penetration into host cytoplasm</keyword>
<comment type="function">
    <text evidence="32">Envelope glycoprotein gp160: Oligomerizes in the host endoplasmic reticulum into predominantly trimers. In a second time, gp160 transits in the host Golgi, where glycosylation is completed. The precursor is then proteolytically cleaved in the trans-Golgi and thereby activated by cellular furin or furin-like proteases to produce gp120 and gp41.</text>
</comment>
<feature type="transmembrane region" description="Helical" evidence="33">
    <location>
        <begin position="674"/>
        <end position="701"/>
    </location>
</feature>
<comment type="subcellular location">
    <molecule>Transmembrane protein gp41</molecule>
    <subcellularLocation>
        <location evidence="32">Virion membrane</location>
        <topology evidence="32">Single-pass type I membrane protein</topology>
    </subcellularLocation>
    <subcellularLocation>
        <location evidence="32">Host cell membrane</location>
        <topology evidence="32">Single-pass type I membrane protein</topology>
    </subcellularLocation>
    <subcellularLocation>
        <location evidence="32">Host endosome membrane</location>
        <topology evidence="32">Single-pass type I membrane protein</topology>
    </subcellularLocation>
    <text evidence="32">It is probably concentrated at the site of budding and incorporated into the virions possibly by contacts between the cytoplasmic tail of Env and the N-terminus of Gag.</text>
</comment>
<evidence type="ECO:0000259" key="34">
    <source>
        <dbReference type="Pfam" id="PF00516"/>
    </source>
</evidence>
<dbReference type="FunFam" id="1.10.287.210:FF:000001">
    <property type="entry name" value="Envelope glycoprotein gp160"/>
    <property type="match status" value="1"/>
</dbReference>
<proteinExistence type="inferred from homology"/>
<keyword evidence="10 32" id="KW-1165">Clathrin-mediated endocytosis of virus by host</keyword>
<keyword evidence="28 32" id="KW-0325">Glycoprotein</keyword>
<evidence type="ECO:0000256" key="19">
    <source>
        <dbReference type="ARBA" id="ARBA00022870"/>
    </source>
</evidence>
<evidence type="ECO:0000256" key="1">
    <source>
        <dbReference type="ARBA" id="ARBA00004402"/>
    </source>
</evidence>
<evidence type="ECO:0000256" key="27">
    <source>
        <dbReference type="ARBA" id="ARBA00023157"/>
    </source>
</evidence>
<evidence type="ECO:0000256" key="5">
    <source>
        <dbReference type="ARBA" id="ARBA00004578"/>
    </source>
</evidence>
<comment type="miscellaneous">
    <text evidence="32">HIV-1 lineages are divided in three main groups, M (for Major), O (for Outlier), and N (for New, or Non-M, Non-O). The vast majority of strains found worldwide belong to the group M. Group O seems to be endemic to and largely confined to Cameroon and neighboring countries in West Central Africa, where these viruses represent a small minority of HIV-1 strains. The group N is represented by a limited number of isolates from Cameroonian persons. The group M is further subdivided in 9 clades or subtypes (A to D, F to H, J and K).</text>
</comment>
<keyword evidence="31 32" id="KW-1160">Virus entry into host cell</keyword>
<dbReference type="CDD" id="cd09909">
    <property type="entry name" value="HIV-1-like_HR1-HR2"/>
    <property type="match status" value="1"/>
</dbReference>
<evidence type="ECO:0000256" key="9">
    <source>
        <dbReference type="ARBA" id="ARBA00022511"/>
    </source>
</evidence>
<feature type="disulfide bond" evidence="32">
    <location>
        <begin position="228"/>
        <end position="239"/>
    </location>
</feature>
<keyword evidence="24 32" id="KW-0175">Coiled coil</keyword>
<dbReference type="GO" id="GO:0039654">
    <property type="term" value="P:fusion of virus membrane with host endosome membrane"/>
    <property type="evidence" value="ECO:0007669"/>
    <property type="project" value="UniProtKB-UniRule"/>
</dbReference>
<dbReference type="GO" id="GO:0052031">
    <property type="term" value="P:symbiont-mediated perturbation of host defense response"/>
    <property type="evidence" value="ECO:0007669"/>
    <property type="project" value="UniProtKB-UniRule"/>
</dbReference>
<comment type="caution">
    <text evidence="32 33">Lacks conserved residue(s) required for the propagation of feature annotation.</text>
</comment>
<evidence type="ECO:0000313" key="36">
    <source>
        <dbReference type="EMBL" id="AAB37194.1"/>
    </source>
</evidence>
<comment type="PTM">
    <text evidence="32">Specific enzymatic cleavages in vivo yield mature proteins. Envelope glycoproteins are synthesized as a inactive precursor that is heavily N-glycosylated and processed likely by host cell furin in the Golgi to yield the mature SU and TM proteins. The cleavage site between SU and TM requires the minimal sequence [KR]-X-[KR]-R. About 2 of the 9 disulfide bonds of gp41 are reduced by P4HB/PDI, following binding to CD4 receptor.</text>
</comment>
<keyword evidence="30 32" id="KW-0449">Lipoprotein</keyword>
<dbReference type="InterPro" id="IPR037527">
    <property type="entry name" value="Gp160"/>
</dbReference>
<evidence type="ECO:0000256" key="3">
    <source>
        <dbReference type="ARBA" id="ARBA00004505"/>
    </source>
</evidence>
<name>Q73362_HV1</name>
<dbReference type="GO" id="GO:0019064">
    <property type="term" value="P:fusion of virus membrane with host plasma membrane"/>
    <property type="evidence" value="ECO:0007669"/>
    <property type="project" value="UniProtKB-UniRule"/>
</dbReference>
<keyword evidence="25 32" id="KW-0472">Membrane</keyword>
<evidence type="ECO:0000256" key="18">
    <source>
        <dbReference type="ARBA" id="ARBA00022844"/>
    </source>
</evidence>
<dbReference type="GO" id="GO:0055036">
    <property type="term" value="C:virion membrane"/>
    <property type="evidence" value="ECO:0007669"/>
    <property type="project" value="UniProtKB-SubCell"/>
</dbReference>
<evidence type="ECO:0000256" key="17">
    <source>
        <dbReference type="ARBA" id="ARBA00022804"/>
    </source>
</evidence>
<feature type="disulfide bond" evidence="32">
    <location>
        <begin position="218"/>
        <end position="247"/>
    </location>
</feature>
<comment type="domain">
    <text evidence="32">The YXXL motif is involved in determining the exact site of viral release at the surface of infected mononuclear cells and promotes endocytosis. YXXL and di-leucine endocytosis motifs interact directly or indirectly with the clathrin adapter complexes, opperate independently, and their activities are not additive.</text>
</comment>
<dbReference type="GO" id="GO:0020002">
    <property type="term" value="C:host cell plasma membrane"/>
    <property type="evidence" value="ECO:0007669"/>
    <property type="project" value="UniProtKB-SubCell"/>
</dbReference>
<accession>Q73362</accession>
<dbReference type="EMBL" id="U39257">
    <property type="protein sequence ID" value="AAB37194.1"/>
    <property type="molecule type" value="Genomic_DNA"/>
</dbReference>
<keyword evidence="26 32" id="KW-0564">Palmitate</keyword>
<organism evidence="36">
    <name type="scientific">Human immunodeficiency virus type 1</name>
    <name type="common">HIV-1</name>
    <dbReference type="NCBI Taxonomy" id="11676"/>
    <lineage>
        <taxon>Viruses</taxon>
        <taxon>Riboviria</taxon>
        <taxon>Pararnavirae</taxon>
        <taxon>Artverviricota</taxon>
        <taxon>Revtraviricetes</taxon>
        <taxon>Ortervirales</taxon>
        <taxon>Retroviridae</taxon>
        <taxon>Orthoretrovirinae</taxon>
        <taxon>Lentivirus</taxon>
        <taxon>Lentivirus humimdef1</taxon>
    </lineage>
</organism>
<dbReference type="Pfam" id="PF00517">
    <property type="entry name" value="GP41"/>
    <property type="match status" value="1"/>
</dbReference>
<feature type="site" description="Cleavage; by host furin" evidence="32">
    <location>
        <begin position="507"/>
        <end position="508"/>
    </location>
</feature>
<feature type="domain" description="Retroviral envelope protein GP41-like" evidence="35">
    <location>
        <begin position="526"/>
        <end position="716"/>
    </location>
</feature>
<evidence type="ECO:0000256" key="13">
    <source>
        <dbReference type="ARBA" id="ARBA00022685"/>
    </source>
</evidence>
<evidence type="ECO:0000256" key="24">
    <source>
        <dbReference type="ARBA" id="ARBA00023054"/>
    </source>
</evidence>
<evidence type="ECO:0000256" key="30">
    <source>
        <dbReference type="ARBA" id="ARBA00023288"/>
    </source>
</evidence>
<dbReference type="FunFam" id="2.170.40.20:FF:000003">
    <property type="entry name" value="Envelope glycoprotein gp160"/>
    <property type="match status" value="1"/>
</dbReference>
<evidence type="ECO:0000256" key="32">
    <source>
        <dbReference type="HAMAP-Rule" id="MF_04083"/>
    </source>
</evidence>
<evidence type="ECO:0000256" key="6">
    <source>
        <dbReference type="ARBA" id="ARBA00004650"/>
    </source>
</evidence>
<feature type="transmembrane region" description="Helical" evidence="33">
    <location>
        <begin position="13"/>
        <end position="39"/>
    </location>
</feature>
<comment type="subcellular location">
    <molecule>Surface protein gp120</molecule>
    <subcellularLocation>
        <location evidence="32">Virion membrane</location>
        <topology evidence="32">Peripheral membrane protein</topology>
    </subcellularLocation>
    <subcellularLocation>
        <location evidence="32">Host cell membrane</location>
        <topology evidence="32">Peripheral membrane protein</topology>
    </subcellularLocation>
    <subcellularLocation>
        <location evidence="32">Host endosome membrane</location>
        <topology evidence="32">Single-pass type I membrane protein</topology>
    </subcellularLocation>
    <text evidence="32">The surface protein is not anchored to the viral envelope, but associates with the extravirion surface through its binding to TM. It is probably concentrated at the site of budding and incorporated into the virions possibly by contacts between the cytoplasmic tail of Env and the N-terminus of Gag.</text>
</comment>
<evidence type="ECO:0000256" key="2">
    <source>
        <dbReference type="ARBA" id="ARBA00004433"/>
    </source>
</evidence>
<feature type="region of interest" description="CD4-binding loop" evidence="32">
    <location>
        <begin position="362"/>
        <end position="372"/>
    </location>
</feature>
<dbReference type="GO" id="GO:0044175">
    <property type="term" value="C:host cell endosome membrane"/>
    <property type="evidence" value="ECO:0007669"/>
    <property type="project" value="UniProtKB-SubCell"/>
</dbReference>
<dbReference type="GO" id="GO:0019082">
    <property type="term" value="P:viral protein processing"/>
    <property type="evidence" value="ECO:0007669"/>
    <property type="project" value="UniProtKB-UniRule"/>
</dbReference>
<dbReference type="GO" id="GO:0075512">
    <property type="term" value="P:clathrin-dependent endocytosis of virus by host cell"/>
    <property type="evidence" value="ECO:0007669"/>
    <property type="project" value="UniProtKB-UniRule"/>
</dbReference>
<dbReference type="GO" id="GO:0019031">
    <property type="term" value="C:viral envelope"/>
    <property type="evidence" value="ECO:0007669"/>
    <property type="project" value="UniProtKB-KW"/>
</dbReference>
<keyword evidence="9 32" id="KW-1032">Host cell membrane</keyword>
<evidence type="ECO:0000256" key="25">
    <source>
        <dbReference type="ARBA" id="ARBA00023136"/>
    </source>
</evidence>
<dbReference type="Gene3D" id="1.20.5.490">
    <property type="entry name" value="Single helix bin"/>
    <property type="match status" value="1"/>
</dbReference>
<keyword evidence="20 32" id="KW-0261">Viral envelope protein</keyword>
<dbReference type="GO" id="GO:0019062">
    <property type="term" value="P:virion attachment to host cell"/>
    <property type="evidence" value="ECO:0007669"/>
    <property type="project" value="UniProtKB-UniRule"/>
</dbReference>
<keyword evidence="23 32" id="KW-1039">Host endosome</keyword>
<comment type="miscellaneous">
    <text evidence="32">Inhibitors targeting HIV-1 viral envelope proteins are used as antiretroviral drugs. Attachment of virions to the cell surface via non-specific interactions and CD4 binding can be blocked by inhibitors that include cyanovirin-N, cyclotriazadisulfonamide analogs, PRO 2000, TNX 355 and PRO 542. In addition, BMS 806 can block CD4-induced conformational changes. Env interactions with the coreceptor molecules can be targeted by CCR5 antagonists including SCH-D, maraviroc (UK 427857) and aplaviroc (GW 873140), and the CXCR4 antagonist AMD 070. Fusion of viral and cellular membranes can be inhibited by peptides such as enfuvirtide and tifuvirtide (T 1249). Resistance to inhibitors associated with mutations in Env are observed. Most of the time, single mutations confer only a modest reduction in drug susceptibility. Combination of several mutations is usually required to develop a high-level drug resistance.</text>
</comment>
<comment type="function">
    <text evidence="32">Surface protein gp120: Attaches the virus to the host lymphoid cell by binding to the primary receptor CD4. This interaction induces a structural rearrangement creating a high affinity binding site for a chemokine coreceptor like CXCR4 and/or CCR5. Acts as a ligand for CD209/DC-SIGN and CLEC4M/DC-SIGNR, which are respectively found on dendritic cells (DCs), and on endothelial cells of liver sinusoids and lymph node sinuses. These interactions allow capture of viral particles at mucosal surfaces by these cells and subsequent transmission to permissive cells. HIV subverts the migration properties of dendritic cells to gain access to CD4+ T-cells in lymph nodes. Virus transmission to permissive T-cells occurs either in trans (without DCs infection, through viral capture and transmission), or in cis (following DCs productive infection, through the usual CD4-gp120 interaction), thereby inducing a robust infection. In trans infection, bound virions remain infectious over days and it is proposed that they are not degraded, but protected in non-lysosomal acidic organelles within the DCs close to the cell membrane thus contributing to the viral infectious potential during DCs' migration from the periphery to the lymphoid tissues. On arrival at lymphoid tissues, intact virions recycle back to DCs' cell surface allowing virus transmission to CD4+ T-cells.</text>
</comment>
<feature type="disulfide bond" evidence="32">
    <location>
        <begin position="53"/>
        <end position="73"/>
    </location>
</feature>
<keyword evidence="14 32" id="KW-0812">Transmembrane</keyword>
<comment type="domain">
    <text evidence="32">Some of the most genetically diverse regions of the viral genome are present in Env. They are called variable regions 1 through 5 (V1 through V5). Coreceptor usage of gp120 is determined mainly by the primary structure of the third variable region (V3) in the outer domain of gp120. The sequence of V3 determines which coreceptor, CCR5 and/or CXCR4 (corresponding to R5/macrophage, X4/T cell and R5X4/T cell and macrophage tropism), is used to trigger the fusion potential of the Env complex, and hence which cells the virus can infect. Binding to CCR5 involves a region adjacent in addition to V3.</text>
</comment>
<keyword evidence="19 32" id="KW-1043">Host membrane</keyword>
<comment type="domain">
    <text evidence="32">The CD4-binding region is targeted by the antibody b12.</text>
</comment>
<evidence type="ECO:0000256" key="10">
    <source>
        <dbReference type="ARBA" id="ARBA00022570"/>
    </source>
</evidence>
<comment type="subcellular location">
    <subcellularLocation>
        <location evidence="3">Host cell membrane</location>
        <topology evidence="3">Peripheral membrane protein</topology>
    </subcellularLocation>
    <subcellularLocation>
        <location evidence="1">Host cell membrane</location>
        <topology evidence="1">Single-pass type I membrane protein</topology>
    </subcellularLocation>
    <subcellularLocation>
        <location evidence="2">Host endosome membrane</location>
        <topology evidence="2">Peripheral membrane protein</topology>
    </subcellularLocation>
    <subcellularLocation>
        <location evidence="5">Host endosome membrane</location>
        <topology evidence="5">Single-pass type I membrane protein</topology>
    </subcellularLocation>
    <subcellularLocation>
        <location evidence="6">Virion membrane</location>
        <topology evidence="6">Peripheral membrane protein</topology>
    </subcellularLocation>
    <subcellularLocation>
        <location evidence="4">Virion membrane</location>
        <topology evidence="4">Single-pass type I membrane protein</topology>
    </subcellularLocation>
</comment>
<dbReference type="SUPFAM" id="SSF56502">
    <property type="entry name" value="gp120 core"/>
    <property type="match status" value="2"/>
</dbReference>
<keyword evidence="29 32" id="KW-0899">Viral immunoevasion</keyword>
<comment type="domain">
    <text evidence="32">The membrane proximal external region (MPER) present in gp41 is a tryptophan-rich region recognized by the antibodies 2F5, Z13, and 4E10. MPER seems to play a role in fusion.</text>
</comment>
<dbReference type="GO" id="GO:1903911">
    <property type="term" value="P:positive regulation of receptor clustering"/>
    <property type="evidence" value="ECO:0007669"/>
    <property type="project" value="UniProtKB-UniRule"/>
</dbReference>
<feature type="region of interest" description="Fusion peptide" evidence="32">
    <location>
        <begin position="508"/>
        <end position="528"/>
    </location>
</feature>
<evidence type="ECO:0000256" key="31">
    <source>
        <dbReference type="ARBA" id="ARBA00023296"/>
    </source>
</evidence>